<dbReference type="EMBL" id="VDFQ02000007">
    <property type="protein sequence ID" value="KAA1418212.1"/>
    <property type="molecule type" value="Genomic_DNA"/>
</dbReference>
<dbReference type="InterPro" id="IPR011658">
    <property type="entry name" value="PA14_dom"/>
</dbReference>
<dbReference type="InterPro" id="IPR036962">
    <property type="entry name" value="Glyco_hydro_3_N_sf"/>
</dbReference>
<dbReference type="RefSeq" id="WP_149771501.1">
    <property type="nucleotide sequence ID" value="NZ_VDFQ02000007.1"/>
</dbReference>
<organism evidence="7 8">
    <name type="scientific">Mumia zhuanghuii</name>
    <dbReference type="NCBI Taxonomy" id="2585211"/>
    <lineage>
        <taxon>Bacteria</taxon>
        <taxon>Bacillati</taxon>
        <taxon>Actinomycetota</taxon>
        <taxon>Actinomycetes</taxon>
        <taxon>Propionibacteriales</taxon>
        <taxon>Nocardioidaceae</taxon>
        <taxon>Mumia</taxon>
    </lineage>
</organism>
<evidence type="ECO:0000256" key="3">
    <source>
        <dbReference type="ARBA" id="ARBA00023277"/>
    </source>
</evidence>
<dbReference type="Gene3D" id="3.20.20.300">
    <property type="entry name" value="Glycoside hydrolase, family 3, N-terminal domain"/>
    <property type="match status" value="1"/>
</dbReference>
<dbReference type="PROSITE" id="PS51820">
    <property type="entry name" value="PA14"/>
    <property type="match status" value="1"/>
</dbReference>
<keyword evidence="4" id="KW-0326">Glycosidase</keyword>
<dbReference type="PANTHER" id="PTHR42715">
    <property type="entry name" value="BETA-GLUCOSIDASE"/>
    <property type="match status" value="1"/>
</dbReference>
<evidence type="ECO:0000313" key="8">
    <source>
        <dbReference type="Proteomes" id="UP000307768"/>
    </source>
</evidence>
<dbReference type="InterPro" id="IPR013783">
    <property type="entry name" value="Ig-like_fold"/>
</dbReference>
<dbReference type="SUPFAM" id="SSF56988">
    <property type="entry name" value="Anthrax protective antigen"/>
    <property type="match status" value="1"/>
</dbReference>
<dbReference type="Gene3D" id="2.60.40.10">
    <property type="entry name" value="Immunoglobulins"/>
    <property type="match status" value="1"/>
</dbReference>
<reference evidence="7 8" key="1">
    <citation type="submission" date="2019-09" db="EMBL/GenBank/DDBJ databases">
        <title>Mumia zhuanghuii sp. nov. isolated from the intestinal contents of plateau pika (Ochotona curzoniae) in the Qinghai-Tibet plateau of China.</title>
        <authorList>
            <person name="Tian Z."/>
        </authorList>
    </citation>
    <scope>NUCLEOTIDE SEQUENCE [LARGE SCALE GENOMIC DNA]</scope>
    <source>
        <strain evidence="8">350</strain>
    </source>
</reference>
<dbReference type="PANTHER" id="PTHR42715:SF10">
    <property type="entry name" value="BETA-GLUCOSIDASE"/>
    <property type="match status" value="1"/>
</dbReference>
<evidence type="ECO:0000256" key="2">
    <source>
        <dbReference type="ARBA" id="ARBA00022801"/>
    </source>
</evidence>
<sequence>MSEIVDHATPHTYRPRGRRRLAVLVAGTAAALAAALMSPSSATQPAAGPDDQPWTNASLSPDARAAALLEEMTLEEKVELTTGDQGEAPSAFYNAPIERLGIPELRMADAGGGIAARGWTLPDTGETATAFPAGAALGATWNPRLARRYARAVAVEAKATGHAMLLGPGSDMGRQPFWGRIAEGMSEDPFLTSELTTPYVDAVQDESVIANLKHYAGYTQEVDRGNAQDSIIDPRALREVYTAPYADAIAKADLGSVMCSFNEVNSVFACENDLLLDTILREELGFTGFVITDFGAIHSTEPSIEAGTDMETGTDAFYGDALLAAVQDGRVPESLVDRSVLRILRTMFAIGVFEGDYTMTSIPVTEHGRLARRVEDQAITLLKNDGVLPLRRRVRSAVVIGADADVTGRLGGSFAVKPTYEVSLLDAMRDVGRRTGMRVRYAAGNDMVNGTSMIETADMTAVPSTVLSPEGGAGDGLTARHYGNTTFSGDPVTRTEAQVLYDTGFTAGVPAFANLYSSQVPPVPDVGGTGVAAGQSVAYTGTLTAPATGDYRLGLTGWGDATATLDGEEIIDMTGGPGRQAVEATVSLQRGESYDLRIEYAATQPLVALQPGSLLLQWSPPRRAVSPAIAEAVRQARRSDVAVVYARTYESEERDRVSLKLPQSADRLISAVAAVNPRTVVVLSSGGPVTMPWRGQVEAVVQSYPGGQEEGSSLARVLTGAVNPSGRLPMTYPVSEQQLPPGIENPWDNIGDTTVEFSEGVNIGYRGYIASRTRMLYPFGFGLSYTRFSYRGLRTSTLRAEGRRESTTVRVRVRNTGRRTGAEVVQLYAGPLPGLDAPARKLVGFAKVTLRPGRAAWVRIPVSRRSLSYWDDASSSWVTPRGRVRLLVGSSARDIELAGAITVR</sequence>
<evidence type="ECO:0000259" key="6">
    <source>
        <dbReference type="PROSITE" id="PS51820"/>
    </source>
</evidence>
<dbReference type="Pfam" id="PF14310">
    <property type="entry name" value="Fn3-like"/>
    <property type="match status" value="1"/>
</dbReference>
<evidence type="ECO:0000256" key="5">
    <source>
        <dbReference type="SAM" id="SignalP"/>
    </source>
</evidence>
<dbReference type="InterPro" id="IPR026891">
    <property type="entry name" value="Fn3-like"/>
</dbReference>
<dbReference type="SMART" id="SM00758">
    <property type="entry name" value="PA14"/>
    <property type="match status" value="1"/>
</dbReference>
<dbReference type="InterPro" id="IPR050288">
    <property type="entry name" value="Cellulose_deg_GH3"/>
</dbReference>
<dbReference type="PRINTS" id="PR00133">
    <property type="entry name" value="GLHYDRLASE3"/>
</dbReference>
<dbReference type="SUPFAM" id="SSF51445">
    <property type="entry name" value="(Trans)glycosidases"/>
    <property type="match status" value="1"/>
</dbReference>
<dbReference type="Proteomes" id="UP000307768">
    <property type="component" value="Unassembled WGS sequence"/>
</dbReference>
<dbReference type="Pfam" id="PF07691">
    <property type="entry name" value="PA14"/>
    <property type="match status" value="1"/>
</dbReference>
<evidence type="ECO:0000256" key="4">
    <source>
        <dbReference type="RuleBase" id="RU361161"/>
    </source>
</evidence>
<dbReference type="InterPro" id="IPR017853">
    <property type="entry name" value="GH"/>
</dbReference>
<dbReference type="InterPro" id="IPR019800">
    <property type="entry name" value="Glyco_hydro_3_AS"/>
</dbReference>
<dbReference type="SMART" id="SM01217">
    <property type="entry name" value="Fn3_like"/>
    <property type="match status" value="1"/>
</dbReference>
<feature type="signal peptide" evidence="5">
    <location>
        <begin position="1"/>
        <end position="42"/>
    </location>
</feature>
<protein>
    <submittedName>
        <fullName evidence="7">Beta-glucosidase</fullName>
    </submittedName>
</protein>
<comment type="caution">
    <text evidence="7">The sequence shown here is derived from an EMBL/GenBank/DDBJ whole genome shotgun (WGS) entry which is preliminary data.</text>
</comment>
<comment type="similarity">
    <text evidence="1 4">Belongs to the glycosyl hydrolase 3 family.</text>
</comment>
<proteinExistence type="inferred from homology"/>
<keyword evidence="2 4" id="KW-0378">Hydrolase</keyword>
<evidence type="ECO:0000256" key="1">
    <source>
        <dbReference type="ARBA" id="ARBA00005336"/>
    </source>
</evidence>
<keyword evidence="3" id="KW-0119">Carbohydrate metabolism</keyword>
<feature type="domain" description="PA14" evidence="6">
    <location>
        <begin position="472"/>
        <end position="633"/>
    </location>
</feature>
<dbReference type="InterPro" id="IPR002772">
    <property type="entry name" value="Glyco_hydro_3_C"/>
</dbReference>
<dbReference type="Pfam" id="PF00933">
    <property type="entry name" value="Glyco_hydro_3"/>
    <property type="match status" value="1"/>
</dbReference>
<dbReference type="AlphaFoldDB" id="A0A5Q6RJL1"/>
<dbReference type="InterPro" id="IPR001764">
    <property type="entry name" value="Glyco_hydro_3_N"/>
</dbReference>
<dbReference type="Pfam" id="PF01915">
    <property type="entry name" value="Glyco_hydro_3_C"/>
    <property type="match status" value="1"/>
</dbReference>
<keyword evidence="5" id="KW-0732">Signal</keyword>
<name>A0A5Q6RJL1_9ACTN</name>
<dbReference type="SUPFAM" id="SSF52279">
    <property type="entry name" value="Beta-D-glucan exohydrolase, C-terminal domain"/>
    <property type="match status" value="1"/>
</dbReference>
<feature type="chain" id="PRO_5024449340" evidence="5">
    <location>
        <begin position="43"/>
        <end position="904"/>
    </location>
</feature>
<dbReference type="GO" id="GO:0004553">
    <property type="term" value="F:hydrolase activity, hydrolyzing O-glycosyl compounds"/>
    <property type="evidence" value="ECO:0007669"/>
    <property type="project" value="InterPro"/>
</dbReference>
<dbReference type="PROSITE" id="PS00775">
    <property type="entry name" value="GLYCOSYL_HYDROL_F3"/>
    <property type="match status" value="1"/>
</dbReference>
<dbReference type="GO" id="GO:0005975">
    <property type="term" value="P:carbohydrate metabolic process"/>
    <property type="evidence" value="ECO:0007669"/>
    <property type="project" value="InterPro"/>
</dbReference>
<dbReference type="Gene3D" id="3.40.50.1700">
    <property type="entry name" value="Glycoside hydrolase family 3 C-terminal domain"/>
    <property type="match status" value="1"/>
</dbReference>
<evidence type="ECO:0000313" key="7">
    <source>
        <dbReference type="EMBL" id="KAA1418212.1"/>
    </source>
</evidence>
<dbReference type="Gene3D" id="2.60.120.260">
    <property type="entry name" value="Galactose-binding domain-like"/>
    <property type="match status" value="1"/>
</dbReference>
<gene>
    <name evidence="7" type="ORF">FE697_020485</name>
</gene>
<dbReference type="InterPro" id="IPR036881">
    <property type="entry name" value="Glyco_hydro_3_C_sf"/>
</dbReference>
<accession>A0A5Q6RJL1</accession>
<dbReference type="InterPro" id="IPR037524">
    <property type="entry name" value="PA14/GLEYA"/>
</dbReference>
<dbReference type="OrthoDB" id="9803863at2"/>